<reference evidence="9 10" key="1">
    <citation type="journal article" date="2016" name="Environ. Microbiol.">
        <title>Genomic resolution of a cold subsurface aquifer community provides metabolic insights for novel microbes adapted to high CO concentrations.</title>
        <authorList>
            <person name="Probst A.J."/>
            <person name="Castelle C.J."/>
            <person name="Singh A."/>
            <person name="Brown C.T."/>
            <person name="Anantharaman K."/>
            <person name="Sharon I."/>
            <person name="Hug L.A."/>
            <person name="Burstein D."/>
            <person name="Emerson J.B."/>
            <person name="Thomas B.C."/>
            <person name="Banfield J.F."/>
        </authorList>
    </citation>
    <scope>NUCLEOTIDE SEQUENCE [LARGE SCALE GENOMIC DNA]</scope>
    <source>
        <strain evidence="9">CG2_30_33_16</strain>
    </source>
</reference>
<evidence type="ECO:0000256" key="5">
    <source>
        <dbReference type="HAMAP-Rule" id="MF_01333"/>
    </source>
</evidence>
<dbReference type="PROSITE" id="PS00358">
    <property type="entry name" value="RIBOSOMAL_L5"/>
    <property type="match status" value="1"/>
</dbReference>
<evidence type="ECO:0000259" key="8">
    <source>
        <dbReference type="Pfam" id="PF00673"/>
    </source>
</evidence>
<dbReference type="Gene3D" id="3.30.1440.10">
    <property type="match status" value="1"/>
</dbReference>
<evidence type="ECO:0000259" key="7">
    <source>
        <dbReference type="Pfam" id="PF00281"/>
    </source>
</evidence>
<feature type="domain" description="Large ribosomal subunit protein uL5 C-terminal" evidence="8">
    <location>
        <begin position="85"/>
        <end position="177"/>
    </location>
</feature>
<dbReference type="InterPro" id="IPR020929">
    <property type="entry name" value="Ribosomal_uL5_CS"/>
</dbReference>
<keyword evidence="5" id="KW-0699">rRNA-binding</keyword>
<dbReference type="GO" id="GO:0000049">
    <property type="term" value="F:tRNA binding"/>
    <property type="evidence" value="ECO:0007669"/>
    <property type="project" value="UniProtKB-UniRule"/>
</dbReference>
<comment type="caution">
    <text evidence="9">The sequence shown here is derived from an EMBL/GenBank/DDBJ whole genome shotgun (WGS) entry which is preliminary data.</text>
</comment>
<proteinExistence type="inferred from homology"/>
<dbReference type="GO" id="GO:0005840">
    <property type="term" value="C:ribosome"/>
    <property type="evidence" value="ECO:0007669"/>
    <property type="project" value="UniProtKB-KW"/>
</dbReference>
<gene>
    <name evidence="5" type="primary">rplE</name>
    <name evidence="9" type="ORF">AUK04_04605</name>
</gene>
<dbReference type="PIRSF" id="PIRSF002161">
    <property type="entry name" value="Ribosomal_L5"/>
    <property type="match status" value="1"/>
</dbReference>
<dbReference type="Proteomes" id="UP000183758">
    <property type="component" value="Unassembled WGS sequence"/>
</dbReference>
<comment type="similarity">
    <text evidence="1 5 6">Belongs to the universal ribosomal protein uL5 family.</text>
</comment>
<protein>
    <recommendedName>
        <fullName evidence="4 5">Large ribosomal subunit protein uL5</fullName>
    </recommendedName>
</protein>
<name>A0A1J5HBE8_9BACT</name>
<dbReference type="GO" id="GO:0019843">
    <property type="term" value="F:rRNA binding"/>
    <property type="evidence" value="ECO:0007669"/>
    <property type="project" value="UniProtKB-UniRule"/>
</dbReference>
<feature type="domain" description="Large ribosomal subunit protein uL5 N-terminal" evidence="7">
    <location>
        <begin position="24"/>
        <end position="80"/>
    </location>
</feature>
<keyword evidence="3 5" id="KW-0687">Ribonucleoprotein</keyword>
<dbReference type="NCBIfam" id="NF000585">
    <property type="entry name" value="PRK00010.1"/>
    <property type="match status" value="1"/>
</dbReference>
<dbReference type="InterPro" id="IPR020930">
    <property type="entry name" value="Ribosomal_uL5_bac-type"/>
</dbReference>
<keyword evidence="2 5" id="KW-0689">Ribosomal protein</keyword>
<comment type="function">
    <text evidence="5">This is 1 of the proteins that bind and probably mediate the attachment of the 5S RNA into the large ribosomal subunit, where it forms part of the central protuberance. In the 70S ribosome it contacts protein S13 of the 30S subunit (bridge B1b), connecting the 2 subunits; this bridge is implicated in subunit movement. Contacts the P site tRNA; the 5S rRNA and some of its associated proteins might help stabilize positioning of ribosome-bound tRNAs.</text>
</comment>
<sequence length="192" mass="21797">MDTFKDYYQKEVQKKIKDALKLNNYLAVPKIIKVVLNVGAGEAVTNKNVLEKIQEQMSWIAGQKPVITKARQSISAFKIRKGLSIGVKVTLRGKKMYAFVEKLVKIIIPRIRDFRGINDHSIDQSGNLNLGFTEQTIFPEVEFDKVDRLRGLQVTLVTNAGSFDRGRCLFEKLGIPFKKQAVNQEKAISQKK</sequence>
<dbReference type="InterPro" id="IPR002132">
    <property type="entry name" value="Ribosomal_uL5"/>
</dbReference>
<dbReference type="HAMAP" id="MF_01333_B">
    <property type="entry name" value="Ribosomal_uL5_B"/>
    <property type="match status" value="1"/>
</dbReference>
<dbReference type="SUPFAM" id="SSF55282">
    <property type="entry name" value="RL5-like"/>
    <property type="match status" value="1"/>
</dbReference>
<evidence type="ECO:0000313" key="10">
    <source>
        <dbReference type="Proteomes" id="UP000183758"/>
    </source>
</evidence>
<evidence type="ECO:0000256" key="3">
    <source>
        <dbReference type="ARBA" id="ARBA00023274"/>
    </source>
</evidence>
<dbReference type="GO" id="GO:0003735">
    <property type="term" value="F:structural constituent of ribosome"/>
    <property type="evidence" value="ECO:0007669"/>
    <property type="project" value="InterPro"/>
</dbReference>
<dbReference type="InterPro" id="IPR022803">
    <property type="entry name" value="Ribosomal_uL5_dom_sf"/>
</dbReference>
<dbReference type="FunFam" id="3.30.1440.10:FF:000001">
    <property type="entry name" value="50S ribosomal protein L5"/>
    <property type="match status" value="1"/>
</dbReference>
<dbReference type="PANTHER" id="PTHR11994">
    <property type="entry name" value="60S RIBOSOMAL PROTEIN L11-RELATED"/>
    <property type="match status" value="1"/>
</dbReference>
<dbReference type="InterPro" id="IPR031310">
    <property type="entry name" value="Ribosomal_uL5_N"/>
</dbReference>
<evidence type="ECO:0000256" key="1">
    <source>
        <dbReference type="ARBA" id="ARBA00008553"/>
    </source>
</evidence>
<dbReference type="EMBL" id="MNZM01000111">
    <property type="protein sequence ID" value="OIP82545.1"/>
    <property type="molecule type" value="Genomic_DNA"/>
</dbReference>
<dbReference type="Pfam" id="PF00281">
    <property type="entry name" value="Ribosomal_L5"/>
    <property type="match status" value="1"/>
</dbReference>
<organism evidence="9 10">
    <name type="scientific">Candidatus Roizmanbacteria bacterium CG2_30_33_16</name>
    <dbReference type="NCBI Taxonomy" id="1805340"/>
    <lineage>
        <taxon>Bacteria</taxon>
        <taxon>Candidatus Roizmaniibacteriota</taxon>
    </lineage>
</organism>
<dbReference type="AlphaFoldDB" id="A0A1J5HBE8"/>
<keyword evidence="5" id="KW-0694">RNA-binding</keyword>
<accession>A0A1J5HBE8</accession>
<evidence type="ECO:0000313" key="9">
    <source>
        <dbReference type="EMBL" id="OIP82545.1"/>
    </source>
</evidence>
<dbReference type="Pfam" id="PF00673">
    <property type="entry name" value="Ribosomal_L5_C"/>
    <property type="match status" value="1"/>
</dbReference>
<dbReference type="InterPro" id="IPR031309">
    <property type="entry name" value="Ribosomal_uL5_C"/>
</dbReference>
<keyword evidence="5" id="KW-0820">tRNA-binding</keyword>
<dbReference type="GO" id="GO:1990904">
    <property type="term" value="C:ribonucleoprotein complex"/>
    <property type="evidence" value="ECO:0007669"/>
    <property type="project" value="UniProtKB-KW"/>
</dbReference>
<dbReference type="GO" id="GO:0006412">
    <property type="term" value="P:translation"/>
    <property type="evidence" value="ECO:0007669"/>
    <property type="project" value="UniProtKB-UniRule"/>
</dbReference>
<evidence type="ECO:0000256" key="4">
    <source>
        <dbReference type="ARBA" id="ARBA00035245"/>
    </source>
</evidence>
<evidence type="ECO:0000256" key="2">
    <source>
        <dbReference type="ARBA" id="ARBA00022980"/>
    </source>
</evidence>
<evidence type="ECO:0000256" key="6">
    <source>
        <dbReference type="RuleBase" id="RU003930"/>
    </source>
</evidence>
<comment type="subunit">
    <text evidence="5">Part of the 50S ribosomal subunit; part of the 5S rRNA/L5/L18/L25 subcomplex. Contacts the 5S rRNA and the P site tRNA. Forms a bridge to the 30S subunit in the 70S ribosome.</text>
</comment>